<proteinExistence type="predicted"/>
<sequence length="128" mass="13758">MREVGFLVETLNGQQNPLMGNAFSGVSGGLSAGKELGYPTEVGNGQMQDFVGRHSFGGIFLNQAPDTQVAYKQLMDSVIEAAPNLQFKDVLNQSVLKEVEGRLISQRPRIQIKAPSSGLEIVGKPSQP</sequence>
<evidence type="ECO:0000313" key="1">
    <source>
        <dbReference type="EMBL" id="RZF32873.1"/>
    </source>
</evidence>
<dbReference type="AlphaFoldDB" id="A0A482WH97"/>
<dbReference type="Proteomes" id="UP000291343">
    <property type="component" value="Unassembled WGS sequence"/>
</dbReference>
<keyword evidence="2" id="KW-1185">Reference proteome</keyword>
<accession>A0A482WH97</accession>
<dbReference type="InParanoid" id="A0A482WH97"/>
<dbReference type="EMBL" id="QKKF02035779">
    <property type="protein sequence ID" value="RZF32873.1"/>
    <property type="molecule type" value="Genomic_DNA"/>
</dbReference>
<gene>
    <name evidence="1" type="ORF">LSTR_LSTR009264</name>
</gene>
<organism evidence="1 2">
    <name type="scientific">Laodelphax striatellus</name>
    <name type="common">Small brown planthopper</name>
    <name type="synonym">Delphax striatella</name>
    <dbReference type="NCBI Taxonomy" id="195883"/>
    <lineage>
        <taxon>Eukaryota</taxon>
        <taxon>Metazoa</taxon>
        <taxon>Ecdysozoa</taxon>
        <taxon>Arthropoda</taxon>
        <taxon>Hexapoda</taxon>
        <taxon>Insecta</taxon>
        <taxon>Pterygota</taxon>
        <taxon>Neoptera</taxon>
        <taxon>Paraneoptera</taxon>
        <taxon>Hemiptera</taxon>
        <taxon>Auchenorrhyncha</taxon>
        <taxon>Fulgoroidea</taxon>
        <taxon>Delphacidae</taxon>
        <taxon>Criomorphinae</taxon>
        <taxon>Laodelphax</taxon>
    </lineage>
</organism>
<reference evidence="1 2" key="1">
    <citation type="journal article" date="2017" name="Gigascience">
        <title>Genome sequence of the small brown planthopper, Laodelphax striatellus.</title>
        <authorList>
            <person name="Zhu J."/>
            <person name="Jiang F."/>
            <person name="Wang X."/>
            <person name="Yang P."/>
            <person name="Bao Y."/>
            <person name="Zhao W."/>
            <person name="Wang W."/>
            <person name="Lu H."/>
            <person name="Wang Q."/>
            <person name="Cui N."/>
            <person name="Li J."/>
            <person name="Chen X."/>
            <person name="Luo L."/>
            <person name="Yu J."/>
            <person name="Kang L."/>
            <person name="Cui F."/>
        </authorList>
    </citation>
    <scope>NUCLEOTIDE SEQUENCE [LARGE SCALE GENOMIC DNA]</scope>
    <source>
        <strain evidence="1">Lst14</strain>
    </source>
</reference>
<protein>
    <submittedName>
        <fullName evidence="1">Uncharacterized protein</fullName>
    </submittedName>
</protein>
<comment type="caution">
    <text evidence="1">The sequence shown here is derived from an EMBL/GenBank/DDBJ whole genome shotgun (WGS) entry which is preliminary data.</text>
</comment>
<evidence type="ECO:0000313" key="2">
    <source>
        <dbReference type="Proteomes" id="UP000291343"/>
    </source>
</evidence>
<name>A0A482WH97_LAOST</name>